<dbReference type="AlphaFoldDB" id="A0A841L299"/>
<evidence type="ECO:0000259" key="1">
    <source>
        <dbReference type="PROSITE" id="PS51782"/>
    </source>
</evidence>
<dbReference type="SUPFAM" id="SSF54106">
    <property type="entry name" value="LysM domain"/>
    <property type="match status" value="1"/>
</dbReference>
<dbReference type="Proteomes" id="UP000579281">
    <property type="component" value="Unassembled WGS sequence"/>
</dbReference>
<dbReference type="InterPro" id="IPR036779">
    <property type="entry name" value="LysM_dom_sf"/>
</dbReference>
<dbReference type="GO" id="GO:0008932">
    <property type="term" value="F:lytic endotransglycosylase activity"/>
    <property type="evidence" value="ECO:0007669"/>
    <property type="project" value="TreeGrafter"/>
</dbReference>
<dbReference type="PANTHER" id="PTHR33734">
    <property type="entry name" value="LYSM DOMAIN-CONTAINING GPI-ANCHORED PROTEIN 2"/>
    <property type="match status" value="1"/>
</dbReference>
<dbReference type="EMBL" id="JACHEN010000036">
    <property type="protein sequence ID" value="MBB6218300.1"/>
    <property type="molecule type" value="Genomic_DNA"/>
</dbReference>
<dbReference type="InterPro" id="IPR018392">
    <property type="entry name" value="LysM"/>
</dbReference>
<comment type="caution">
    <text evidence="2">The sequence shown here is derived from an EMBL/GenBank/DDBJ whole genome shotgun (WGS) entry which is preliminary data.</text>
</comment>
<name>A0A841L299_9FIRM</name>
<evidence type="ECO:0000313" key="2">
    <source>
        <dbReference type="EMBL" id="MBB6218300.1"/>
    </source>
</evidence>
<proteinExistence type="predicted"/>
<dbReference type="RefSeq" id="WP_243183487.1">
    <property type="nucleotide sequence ID" value="NZ_JACHEN010000036.1"/>
</dbReference>
<sequence length="63" mass="7323">MPNGYEYIYIVQQGDTLYSIAKRFDTTIEQIMRLNHLDNPLIMVGQRLLIPDRALYYGSTSIV</sequence>
<dbReference type="PANTHER" id="PTHR33734:SF22">
    <property type="entry name" value="MEMBRANE-BOUND LYTIC MUREIN TRANSGLYCOSYLASE D"/>
    <property type="match status" value="1"/>
</dbReference>
<dbReference type="Gene3D" id="3.10.350.10">
    <property type="entry name" value="LysM domain"/>
    <property type="match status" value="1"/>
</dbReference>
<accession>A0A841L299</accession>
<reference evidence="2 3" key="1">
    <citation type="submission" date="2020-08" db="EMBL/GenBank/DDBJ databases">
        <title>Genomic Encyclopedia of Type Strains, Phase IV (KMG-IV): sequencing the most valuable type-strain genomes for metagenomic binning, comparative biology and taxonomic classification.</title>
        <authorList>
            <person name="Goeker M."/>
        </authorList>
    </citation>
    <scope>NUCLEOTIDE SEQUENCE [LARGE SCALE GENOMIC DNA]</scope>
    <source>
        <strain evidence="2 3">DSM 103526</strain>
    </source>
</reference>
<protein>
    <submittedName>
        <fullName evidence="2">Stage VI sporulation protein D</fullName>
    </submittedName>
</protein>
<keyword evidence="3" id="KW-1185">Reference proteome</keyword>
<dbReference type="PROSITE" id="PS51782">
    <property type="entry name" value="LYSM"/>
    <property type="match status" value="1"/>
</dbReference>
<dbReference type="CDD" id="cd00118">
    <property type="entry name" value="LysM"/>
    <property type="match status" value="1"/>
</dbReference>
<evidence type="ECO:0000313" key="3">
    <source>
        <dbReference type="Proteomes" id="UP000579281"/>
    </source>
</evidence>
<organism evidence="2 3">
    <name type="scientific">Anaerosolibacter carboniphilus</name>
    <dbReference type="NCBI Taxonomy" id="1417629"/>
    <lineage>
        <taxon>Bacteria</taxon>
        <taxon>Bacillati</taxon>
        <taxon>Bacillota</taxon>
        <taxon>Clostridia</taxon>
        <taxon>Peptostreptococcales</taxon>
        <taxon>Thermotaleaceae</taxon>
        <taxon>Anaerosolibacter</taxon>
    </lineage>
</organism>
<dbReference type="SMART" id="SM00257">
    <property type="entry name" value="LysM"/>
    <property type="match status" value="1"/>
</dbReference>
<feature type="domain" description="LysM" evidence="1">
    <location>
        <begin position="7"/>
        <end position="50"/>
    </location>
</feature>
<gene>
    <name evidence="2" type="ORF">HNQ80_004464</name>
</gene>
<dbReference type="Pfam" id="PF01476">
    <property type="entry name" value="LysM"/>
    <property type="match status" value="1"/>
</dbReference>